<protein>
    <submittedName>
        <fullName evidence="1">Uncharacterized protein</fullName>
    </submittedName>
</protein>
<evidence type="ECO:0000313" key="1">
    <source>
        <dbReference type="EMBL" id="EEQ38215.1"/>
    </source>
</evidence>
<organism evidence="1 2">
    <name type="scientific">Clavispora lusitaniae (strain ATCC 42720)</name>
    <name type="common">Yeast</name>
    <name type="synonym">Candida lusitaniae</name>
    <dbReference type="NCBI Taxonomy" id="306902"/>
    <lineage>
        <taxon>Eukaryota</taxon>
        <taxon>Fungi</taxon>
        <taxon>Dikarya</taxon>
        <taxon>Ascomycota</taxon>
        <taxon>Saccharomycotina</taxon>
        <taxon>Pichiomycetes</taxon>
        <taxon>Metschnikowiaceae</taxon>
        <taxon>Clavispora</taxon>
    </lineage>
</organism>
<evidence type="ECO:0000313" key="2">
    <source>
        <dbReference type="Proteomes" id="UP000007703"/>
    </source>
</evidence>
<dbReference type="Proteomes" id="UP000007703">
    <property type="component" value="Unassembled WGS sequence"/>
</dbReference>
<reference evidence="1 2" key="1">
    <citation type="journal article" date="2009" name="Nature">
        <title>Evolution of pathogenicity and sexual reproduction in eight Candida genomes.</title>
        <authorList>
            <person name="Butler G."/>
            <person name="Rasmussen M.D."/>
            <person name="Lin M.F."/>
            <person name="Santos M.A."/>
            <person name="Sakthikumar S."/>
            <person name="Munro C.A."/>
            <person name="Rheinbay E."/>
            <person name="Grabherr M."/>
            <person name="Forche A."/>
            <person name="Reedy J.L."/>
            <person name="Agrafioti I."/>
            <person name="Arnaud M.B."/>
            <person name="Bates S."/>
            <person name="Brown A.J."/>
            <person name="Brunke S."/>
            <person name="Costanzo M.C."/>
            <person name="Fitzpatrick D.A."/>
            <person name="de Groot P.W."/>
            <person name="Harris D."/>
            <person name="Hoyer L.L."/>
            <person name="Hube B."/>
            <person name="Klis F.M."/>
            <person name="Kodira C."/>
            <person name="Lennard N."/>
            <person name="Logue M.E."/>
            <person name="Martin R."/>
            <person name="Neiman A.M."/>
            <person name="Nikolaou E."/>
            <person name="Quail M.A."/>
            <person name="Quinn J."/>
            <person name="Santos M.C."/>
            <person name="Schmitzberger F.F."/>
            <person name="Sherlock G."/>
            <person name="Shah P."/>
            <person name="Silverstein K.A."/>
            <person name="Skrzypek M.S."/>
            <person name="Soll D."/>
            <person name="Staggs R."/>
            <person name="Stansfield I."/>
            <person name="Stumpf M.P."/>
            <person name="Sudbery P.E."/>
            <person name="Srikantha T."/>
            <person name="Zeng Q."/>
            <person name="Berman J."/>
            <person name="Berriman M."/>
            <person name="Heitman J."/>
            <person name="Gow N.A."/>
            <person name="Lorenz M.C."/>
            <person name="Birren B.W."/>
            <person name="Kellis M."/>
            <person name="Cuomo C.A."/>
        </authorList>
    </citation>
    <scope>NUCLEOTIDE SEQUENCE [LARGE SCALE GENOMIC DNA]</scope>
    <source>
        <strain evidence="1 2">ATCC 42720</strain>
    </source>
</reference>
<dbReference type="OrthoDB" id="10497360at2759"/>
<dbReference type="EMBL" id="CH408078">
    <property type="protein sequence ID" value="EEQ38215.1"/>
    <property type="molecule type" value="Genomic_DNA"/>
</dbReference>
<dbReference type="HOGENOM" id="CLU_2120840_0_0_1"/>
<dbReference type="PANTHER" id="PTHR37449:SF1">
    <property type="entry name" value="OS02G0159950 PROTEIN"/>
    <property type="match status" value="1"/>
</dbReference>
<proteinExistence type="predicted"/>
<accession>C4Y3W9</accession>
<name>C4Y3W9_CLAL4</name>
<dbReference type="InParanoid" id="C4Y3W9"/>
<sequence>MNARSISFWRLVAPITIIWPFERRPSHKVMNSAFNNALTSWSAEERSLRKESISSMKMIHGCNLLAKEKIASTILLDSPYHLSMTVSIRISRKNAPLSLAIAFANIVFPQPGGP</sequence>
<dbReference type="VEuPathDB" id="FungiDB:CLUG_02341"/>
<dbReference type="AlphaFoldDB" id="C4Y3W9"/>
<dbReference type="KEGG" id="clu:CLUG_02341"/>
<gene>
    <name evidence="1" type="ORF">CLUG_02341</name>
</gene>
<dbReference type="PANTHER" id="PTHR37449">
    <property type="match status" value="1"/>
</dbReference>